<accession>A0ABT8XHP8</accession>
<comment type="caution">
    <text evidence="1">The sequence shown here is derived from an EMBL/GenBank/DDBJ whole genome shotgun (WGS) entry which is preliminary data.</text>
</comment>
<organism evidence="1 2">
    <name type="scientific">Shinella curvata</name>
    <dbReference type="NCBI Taxonomy" id="1817964"/>
    <lineage>
        <taxon>Bacteria</taxon>
        <taxon>Pseudomonadati</taxon>
        <taxon>Pseudomonadota</taxon>
        <taxon>Alphaproteobacteria</taxon>
        <taxon>Hyphomicrobiales</taxon>
        <taxon>Rhizobiaceae</taxon>
        <taxon>Shinella</taxon>
    </lineage>
</organism>
<proteinExistence type="predicted"/>
<name>A0ABT8XHP8_9HYPH</name>
<dbReference type="RefSeq" id="WP_244760857.1">
    <property type="nucleotide sequence ID" value="NZ_JALJCJ010000002.1"/>
</dbReference>
<evidence type="ECO:0000313" key="1">
    <source>
        <dbReference type="EMBL" id="MDO6123235.1"/>
    </source>
</evidence>
<reference evidence="1" key="1">
    <citation type="submission" date="2022-04" db="EMBL/GenBank/DDBJ databases">
        <title>Shinella lacus sp. nov., a novel member of the genus Shinella from water.</title>
        <authorList>
            <person name="Deng Y."/>
        </authorList>
    </citation>
    <scope>NUCLEOTIDE SEQUENCE</scope>
    <source>
        <strain evidence="1">JCM 31239</strain>
    </source>
</reference>
<gene>
    <name evidence="1" type="ORF">GB928_018765</name>
</gene>
<dbReference type="EMBL" id="WHSC02000007">
    <property type="protein sequence ID" value="MDO6123235.1"/>
    <property type="molecule type" value="Genomic_DNA"/>
</dbReference>
<dbReference type="Proteomes" id="UP001177080">
    <property type="component" value="Unassembled WGS sequence"/>
</dbReference>
<evidence type="ECO:0000313" key="2">
    <source>
        <dbReference type="Proteomes" id="UP001177080"/>
    </source>
</evidence>
<protein>
    <submittedName>
        <fullName evidence="1">Uncharacterized protein</fullName>
    </submittedName>
</protein>
<keyword evidence="2" id="KW-1185">Reference proteome</keyword>
<sequence length="113" mass="12740">MPVASLPEGVTFTITSMEIVNAPRERENGDIGIAFFDLSLGFMEIWNCRLVLEKRGYCRVEFPKHAFNGEERSLYWRAGLKPILDKAIPVYTAMGGEHAPAIINNVRKAEQEV</sequence>